<dbReference type="RefSeq" id="WP_141719474.1">
    <property type="nucleotide sequence ID" value="NZ_FMIC01000002.1"/>
</dbReference>
<dbReference type="Proteomes" id="UP000199343">
    <property type="component" value="Unassembled WGS sequence"/>
</dbReference>
<dbReference type="EMBL" id="FMIC01000002">
    <property type="protein sequence ID" value="SCL66976.1"/>
    <property type="molecule type" value="Genomic_DNA"/>
</dbReference>
<organism evidence="1 2">
    <name type="scientific">Micromonospora peucetia</name>
    <dbReference type="NCBI Taxonomy" id="47871"/>
    <lineage>
        <taxon>Bacteria</taxon>
        <taxon>Bacillati</taxon>
        <taxon>Actinomycetota</taxon>
        <taxon>Actinomycetes</taxon>
        <taxon>Micromonosporales</taxon>
        <taxon>Micromonosporaceae</taxon>
        <taxon>Micromonospora</taxon>
    </lineage>
</organism>
<evidence type="ECO:0000313" key="1">
    <source>
        <dbReference type="EMBL" id="SCL66976.1"/>
    </source>
</evidence>
<accession>A0A1C6VKX5</accession>
<dbReference type="STRING" id="47871.GA0070608_3411"/>
<evidence type="ECO:0000313" key="2">
    <source>
        <dbReference type="Proteomes" id="UP000199343"/>
    </source>
</evidence>
<dbReference type="AlphaFoldDB" id="A0A1C6VKX5"/>
<protein>
    <submittedName>
        <fullName evidence="1">Uncharacterized protein</fullName>
    </submittedName>
</protein>
<sequence length="119" mass="13322">MTLQPCTPIDPRRRVFDVIAAGTAADLPVPYRVQIPDDHRIVSVFLGNDNPDAVDRWATWLDLPRPQMSGHLIESARRWFTTYQSETFEHPDLPGWQLQVVSYITVPAPVADKAAGVTA</sequence>
<name>A0A1C6VKX5_9ACTN</name>
<dbReference type="OrthoDB" id="9919909at2"/>
<reference evidence="1 2" key="1">
    <citation type="submission" date="2016-06" db="EMBL/GenBank/DDBJ databases">
        <authorList>
            <person name="Kjaerup R.B."/>
            <person name="Dalgaard T.S."/>
            <person name="Juul-Madsen H.R."/>
        </authorList>
    </citation>
    <scope>NUCLEOTIDE SEQUENCE [LARGE SCALE GENOMIC DNA]</scope>
    <source>
        <strain evidence="1 2">DSM 43363</strain>
    </source>
</reference>
<proteinExistence type="predicted"/>
<gene>
    <name evidence="1" type="ORF">GA0070608_3411</name>
</gene>